<comment type="caution">
    <text evidence="3">The sequence shown here is derived from an EMBL/GenBank/DDBJ whole genome shotgun (WGS) entry which is preliminary data.</text>
</comment>
<reference evidence="3" key="1">
    <citation type="submission" date="2021-09" db="EMBL/GenBank/DDBJ databases">
        <authorList>
            <consortium name="AG Swart"/>
            <person name="Singh M."/>
            <person name="Singh A."/>
            <person name="Seah K."/>
            <person name="Emmerich C."/>
        </authorList>
    </citation>
    <scope>NUCLEOTIDE SEQUENCE</scope>
    <source>
        <strain evidence="3">ATCC30299</strain>
    </source>
</reference>
<evidence type="ECO:0000313" key="3">
    <source>
        <dbReference type="EMBL" id="CAG9315710.1"/>
    </source>
</evidence>
<feature type="coiled-coil region" evidence="1">
    <location>
        <begin position="147"/>
        <end position="185"/>
    </location>
</feature>
<evidence type="ECO:0000313" key="4">
    <source>
        <dbReference type="Proteomes" id="UP001162131"/>
    </source>
</evidence>
<gene>
    <name evidence="3" type="ORF">BSTOLATCC_MIC14460</name>
</gene>
<proteinExistence type="predicted"/>
<keyword evidence="4" id="KW-1185">Reference proteome</keyword>
<organism evidence="3 4">
    <name type="scientific">Blepharisma stoltei</name>
    <dbReference type="NCBI Taxonomy" id="1481888"/>
    <lineage>
        <taxon>Eukaryota</taxon>
        <taxon>Sar</taxon>
        <taxon>Alveolata</taxon>
        <taxon>Ciliophora</taxon>
        <taxon>Postciliodesmatophora</taxon>
        <taxon>Heterotrichea</taxon>
        <taxon>Heterotrichida</taxon>
        <taxon>Blepharismidae</taxon>
        <taxon>Blepharisma</taxon>
    </lineage>
</organism>
<sequence length="252" mass="28623">MSHRSQNLIEENNRLKEEILRLKEALKKSIRNTKQSPAPRSRNHSSKLSRPQSGNRSNNTSIVKKTKKSKSSERPSYPFLQVSQHKQSSIKKQKVSDSGYDENQNDEFENSSHGSCILKDVLSDESSGLFHYKPESELSTASKKNIIQELENEYQLKEQVLLDEIETLKEENGKLKLKLNHSESVKPRKSNVSTNRCSSTPKNIGNRSCSGRSIVYEKIFTPLKGKQCKTCDHLLSIGYSTRYCPKHGHSGC</sequence>
<dbReference type="EMBL" id="CAJZBQ010000014">
    <property type="protein sequence ID" value="CAG9315710.1"/>
    <property type="molecule type" value="Genomic_DNA"/>
</dbReference>
<dbReference type="AlphaFoldDB" id="A0AAU9ILP2"/>
<evidence type="ECO:0000256" key="1">
    <source>
        <dbReference type="SAM" id="Coils"/>
    </source>
</evidence>
<feature type="region of interest" description="Disordered" evidence="2">
    <location>
        <begin position="26"/>
        <end position="112"/>
    </location>
</feature>
<protein>
    <submittedName>
        <fullName evidence="3">Uncharacterized protein</fullName>
    </submittedName>
</protein>
<feature type="compositionally biased region" description="Acidic residues" evidence="2">
    <location>
        <begin position="99"/>
        <end position="109"/>
    </location>
</feature>
<accession>A0AAU9ILP2</accession>
<dbReference type="Proteomes" id="UP001162131">
    <property type="component" value="Unassembled WGS sequence"/>
</dbReference>
<keyword evidence="1" id="KW-0175">Coiled coil</keyword>
<evidence type="ECO:0000256" key="2">
    <source>
        <dbReference type="SAM" id="MobiDB-lite"/>
    </source>
</evidence>
<name>A0AAU9ILP2_9CILI</name>